<gene>
    <name evidence="1" type="ORF">LPJ66_008171</name>
</gene>
<comment type="caution">
    <text evidence="1">The sequence shown here is derived from an EMBL/GenBank/DDBJ whole genome shotgun (WGS) entry which is preliminary data.</text>
</comment>
<organism evidence="1 2">
    <name type="scientific">Kickxella alabastrina</name>
    <dbReference type="NCBI Taxonomy" id="61397"/>
    <lineage>
        <taxon>Eukaryota</taxon>
        <taxon>Fungi</taxon>
        <taxon>Fungi incertae sedis</taxon>
        <taxon>Zoopagomycota</taxon>
        <taxon>Kickxellomycotina</taxon>
        <taxon>Kickxellomycetes</taxon>
        <taxon>Kickxellales</taxon>
        <taxon>Kickxellaceae</taxon>
        <taxon>Kickxella</taxon>
    </lineage>
</organism>
<protein>
    <submittedName>
        <fullName evidence="1">Uncharacterized protein</fullName>
    </submittedName>
</protein>
<dbReference type="Proteomes" id="UP001150581">
    <property type="component" value="Unassembled WGS sequence"/>
</dbReference>
<evidence type="ECO:0000313" key="1">
    <source>
        <dbReference type="EMBL" id="KAJ1889180.1"/>
    </source>
</evidence>
<accession>A0ACC1I7F5</accession>
<reference evidence="1" key="1">
    <citation type="submission" date="2022-07" db="EMBL/GenBank/DDBJ databases">
        <title>Phylogenomic reconstructions and comparative analyses of Kickxellomycotina fungi.</title>
        <authorList>
            <person name="Reynolds N.K."/>
            <person name="Stajich J.E."/>
            <person name="Barry K."/>
            <person name="Grigoriev I.V."/>
            <person name="Crous P."/>
            <person name="Smith M.E."/>
        </authorList>
    </citation>
    <scope>NUCLEOTIDE SEQUENCE</scope>
    <source>
        <strain evidence="1">Benny 63K</strain>
    </source>
</reference>
<proteinExistence type="predicted"/>
<name>A0ACC1I7F5_9FUNG</name>
<feature type="non-terminal residue" evidence="1">
    <location>
        <position position="124"/>
    </location>
</feature>
<evidence type="ECO:0000313" key="2">
    <source>
        <dbReference type="Proteomes" id="UP001150581"/>
    </source>
</evidence>
<sequence length="124" mass="13382">MTQMHSAAVVNHYTANPSDYTIVSRPQPPSPTALQVLVQVHAASINPLDSKRAEGMLAIPLPEPFPLQLGYDLAGTVTAIGSGVRRFSLGDRVYGRVRNEQAGTVAEFAVTEEENLARIPDTVR</sequence>
<dbReference type="EMBL" id="JANBPG010001593">
    <property type="protein sequence ID" value="KAJ1889180.1"/>
    <property type="molecule type" value="Genomic_DNA"/>
</dbReference>
<keyword evidence="2" id="KW-1185">Reference proteome</keyword>